<dbReference type="Proteomes" id="UP001341840">
    <property type="component" value="Unassembled WGS sequence"/>
</dbReference>
<organism evidence="2 3">
    <name type="scientific">Stylosanthes scabra</name>
    <dbReference type="NCBI Taxonomy" id="79078"/>
    <lineage>
        <taxon>Eukaryota</taxon>
        <taxon>Viridiplantae</taxon>
        <taxon>Streptophyta</taxon>
        <taxon>Embryophyta</taxon>
        <taxon>Tracheophyta</taxon>
        <taxon>Spermatophyta</taxon>
        <taxon>Magnoliopsida</taxon>
        <taxon>eudicotyledons</taxon>
        <taxon>Gunneridae</taxon>
        <taxon>Pentapetalae</taxon>
        <taxon>rosids</taxon>
        <taxon>fabids</taxon>
        <taxon>Fabales</taxon>
        <taxon>Fabaceae</taxon>
        <taxon>Papilionoideae</taxon>
        <taxon>50 kb inversion clade</taxon>
        <taxon>dalbergioids sensu lato</taxon>
        <taxon>Dalbergieae</taxon>
        <taxon>Pterocarpus clade</taxon>
        <taxon>Stylosanthes</taxon>
    </lineage>
</organism>
<accession>A0ABU6W7R3</accession>
<evidence type="ECO:0000313" key="3">
    <source>
        <dbReference type="Proteomes" id="UP001341840"/>
    </source>
</evidence>
<name>A0ABU6W7R3_9FABA</name>
<evidence type="ECO:0000313" key="2">
    <source>
        <dbReference type="EMBL" id="MED6181882.1"/>
    </source>
</evidence>
<reference evidence="2 3" key="1">
    <citation type="journal article" date="2023" name="Plants (Basel)">
        <title>Bridging the Gap: Combining Genomics and Transcriptomics Approaches to Understand Stylosanthes scabra, an Orphan Legume from the Brazilian Caatinga.</title>
        <authorList>
            <person name="Ferreira-Neto J.R.C."/>
            <person name="da Silva M.D."/>
            <person name="Binneck E."/>
            <person name="de Melo N.F."/>
            <person name="da Silva R.H."/>
            <person name="de Melo A.L.T.M."/>
            <person name="Pandolfi V."/>
            <person name="Bustamante F.O."/>
            <person name="Brasileiro-Vidal A.C."/>
            <person name="Benko-Iseppon A.M."/>
        </authorList>
    </citation>
    <scope>NUCLEOTIDE SEQUENCE [LARGE SCALE GENOMIC DNA]</scope>
    <source>
        <tissue evidence="2">Leaves</tissue>
    </source>
</reference>
<sequence>MPLFSKVLKTGPVIEPFKLPVRGFIGSTGPTGGTRVQNPSLPFWRIFILGREPAGFRFGPTGFRPVHRTILAFSRAVSNAEPDRDSGRFTVRPAGPIETINGIFRNSTITYQKGSTESSWATTSSSREGARHPSLAAHRGWGLRNCSDIRSSGFLVQTYHHQLGKNVEMEGPPKSENTHVATDA</sequence>
<gene>
    <name evidence="2" type="ORF">PIB30_023551</name>
</gene>
<evidence type="ECO:0000256" key="1">
    <source>
        <dbReference type="SAM" id="MobiDB-lite"/>
    </source>
</evidence>
<feature type="region of interest" description="Disordered" evidence="1">
    <location>
        <begin position="114"/>
        <end position="133"/>
    </location>
</feature>
<protein>
    <submittedName>
        <fullName evidence="2">Uncharacterized protein</fullName>
    </submittedName>
</protein>
<dbReference type="EMBL" id="JASCZI010181325">
    <property type="protein sequence ID" value="MED6181882.1"/>
    <property type="molecule type" value="Genomic_DNA"/>
</dbReference>
<keyword evidence="3" id="KW-1185">Reference proteome</keyword>
<feature type="compositionally biased region" description="Low complexity" evidence="1">
    <location>
        <begin position="115"/>
        <end position="126"/>
    </location>
</feature>
<proteinExistence type="predicted"/>
<comment type="caution">
    <text evidence="2">The sequence shown here is derived from an EMBL/GenBank/DDBJ whole genome shotgun (WGS) entry which is preliminary data.</text>
</comment>